<dbReference type="OrthoDB" id="3231004at2759"/>
<dbReference type="Proteomes" id="UP000813427">
    <property type="component" value="Unassembled WGS sequence"/>
</dbReference>
<organism evidence="1 2">
    <name type="scientific">Fusarium tricinctum</name>
    <dbReference type="NCBI Taxonomy" id="61284"/>
    <lineage>
        <taxon>Eukaryota</taxon>
        <taxon>Fungi</taxon>
        <taxon>Dikarya</taxon>
        <taxon>Ascomycota</taxon>
        <taxon>Pezizomycotina</taxon>
        <taxon>Sordariomycetes</taxon>
        <taxon>Hypocreomycetidae</taxon>
        <taxon>Hypocreales</taxon>
        <taxon>Nectriaceae</taxon>
        <taxon>Fusarium</taxon>
        <taxon>Fusarium tricinctum species complex</taxon>
    </lineage>
</organism>
<gene>
    <name evidence="1" type="ORF">BKA59DRAFT_534599</name>
</gene>
<name>A0A8K0W6T3_9HYPO</name>
<dbReference type="AlphaFoldDB" id="A0A8K0W6T3"/>
<sequence>MEYKHLIKQVQDIISNSDQYKEVDQDRTPKSTPTNIDQNCKAKPIPIDISNLVAVRNVMRNEMNKIVAAINILSKKPHLLTQSSFDDISPDRVVQAIIDEAKLKAPVAKFIHDLPPSTKAQEQSQSLHRVNLRKAEIKRPVQTSPSPDKNSEGIKIDLSSLIAPGIWADLLPVRKVPLPVDSKDGYASKDKSISPPPKNYGYLSGNDVEKQVTFGHGVSSNRFSCTFNCNDLLVLPSDTEPFLSFDNGISFWFHHDGNFAVCTKKGQLGQRVEWESSVHNANLGNTLRFHEDGNLCCWCYRDGINAPSWSIKWPGNNKRKLLLSNKSPYVEIFNVDDQKVWDNTKAWPTRVKSDN</sequence>
<reference evidence="1" key="1">
    <citation type="journal article" date="2021" name="Nat. Commun.">
        <title>Genetic determinants of endophytism in the Arabidopsis root mycobiome.</title>
        <authorList>
            <person name="Mesny F."/>
            <person name="Miyauchi S."/>
            <person name="Thiergart T."/>
            <person name="Pickel B."/>
            <person name="Atanasova L."/>
            <person name="Karlsson M."/>
            <person name="Huettel B."/>
            <person name="Barry K.W."/>
            <person name="Haridas S."/>
            <person name="Chen C."/>
            <person name="Bauer D."/>
            <person name="Andreopoulos W."/>
            <person name="Pangilinan J."/>
            <person name="LaButti K."/>
            <person name="Riley R."/>
            <person name="Lipzen A."/>
            <person name="Clum A."/>
            <person name="Drula E."/>
            <person name="Henrissat B."/>
            <person name="Kohler A."/>
            <person name="Grigoriev I.V."/>
            <person name="Martin F.M."/>
            <person name="Hacquard S."/>
        </authorList>
    </citation>
    <scope>NUCLEOTIDE SEQUENCE</scope>
    <source>
        <strain evidence="1">MPI-SDFR-AT-0068</strain>
    </source>
</reference>
<dbReference type="SUPFAM" id="SSF51110">
    <property type="entry name" value="alpha-D-mannose-specific plant lectins"/>
    <property type="match status" value="1"/>
</dbReference>
<keyword evidence="2" id="KW-1185">Reference proteome</keyword>
<accession>A0A8K0W6T3</accession>
<dbReference type="Gene3D" id="2.90.10.10">
    <property type="entry name" value="Bulb-type lectin domain"/>
    <property type="match status" value="1"/>
</dbReference>
<dbReference type="EMBL" id="JAGPXF010000008">
    <property type="protein sequence ID" value="KAH7232863.1"/>
    <property type="molecule type" value="Genomic_DNA"/>
</dbReference>
<dbReference type="InterPro" id="IPR036426">
    <property type="entry name" value="Bulb-type_lectin_dom_sf"/>
</dbReference>
<evidence type="ECO:0000313" key="2">
    <source>
        <dbReference type="Proteomes" id="UP000813427"/>
    </source>
</evidence>
<proteinExistence type="predicted"/>
<protein>
    <submittedName>
        <fullName evidence="1">Uncharacterized protein</fullName>
    </submittedName>
</protein>
<comment type="caution">
    <text evidence="1">The sequence shown here is derived from an EMBL/GenBank/DDBJ whole genome shotgun (WGS) entry which is preliminary data.</text>
</comment>
<evidence type="ECO:0000313" key="1">
    <source>
        <dbReference type="EMBL" id="KAH7232863.1"/>
    </source>
</evidence>